<accession>A0A8J5S7G7</accession>
<dbReference type="PROSITE" id="PS50865">
    <property type="entry name" value="ZF_MYND_2"/>
    <property type="match status" value="1"/>
</dbReference>
<sequence length="401" mass="44934">MDPSSTSPCELDREFAPQIAQLLAAPPLQSAQEYYDRLIQSGKHDGIRVNFSSKHGKGVCANKEFAEGDLILKDRILVGAQHSLNKIDCTVCSYCFRFVGSIEFQIGRRLYWQSIGSNSDCTNRRHYHGSDAGSSASSSGATKENSNTLPEEALRSLINGNLSLPFTDHFGLPRVVACRGCEEERYCSQSCADSDWETYHSLLCTGSKTDPSRRSAIHKFVEHANGTNDIFLVAAKAITLTVLRYNKLKRQPQKNTDESNFSLLMEAWKPLSMGFKKRWWDSVALPDDVDFCDEDSFRQQIRDLAYTSLQLLKDAIFESECAPLFSLEVYGHIIGMFELNNLGLVVASPVEDYFIHIDDLPDDEKEEAEKVTRPFLDALGEDYAVPCEGMCSFFLSSCPPH</sequence>
<reference evidence="6" key="1">
    <citation type="journal article" date="2021" name="bioRxiv">
        <title>Whole Genome Assembly and Annotation of Northern Wild Rice, Zizania palustris L., Supports a Whole Genome Duplication in the Zizania Genus.</title>
        <authorList>
            <person name="Haas M."/>
            <person name="Kono T."/>
            <person name="Macchietto M."/>
            <person name="Millas R."/>
            <person name="McGilp L."/>
            <person name="Shao M."/>
            <person name="Duquette J."/>
            <person name="Hirsch C.N."/>
            <person name="Kimball J."/>
        </authorList>
    </citation>
    <scope>NUCLEOTIDE SEQUENCE</scope>
    <source>
        <tissue evidence="6">Fresh leaf tissue</tissue>
    </source>
</reference>
<protein>
    <recommendedName>
        <fullName evidence="5">MYND-type domain-containing protein</fullName>
    </recommendedName>
</protein>
<evidence type="ECO:0000256" key="2">
    <source>
        <dbReference type="ARBA" id="ARBA00022771"/>
    </source>
</evidence>
<dbReference type="AlphaFoldDB" id="A0A8J5S7G7"/>
<evidence type="ECO:0000313" key="7">
    <source>
        <dbReference type="Proteomes" id="UP000729402"/>
    </source>
</evidence>
<keyword evidence="7" id="KW-1185">Reference proteome</keyword>
<name>A0A8J5S7G7_ZIZPA</name>
<evidence type="ECO:0000259" key="5">
    <source>
        <dbReference type="PROSITE" id="PS50865"/>
    </source>
</evidence>
<dbReference type="InterPro" id="IPR002893">
    <property type="entry name" value="Znf_MYND"/>
</dbReference>
<keyword evidence="2 4" id="KW-0863">Zinc-finger</keyword>
<organism evidence="6 7">
    <name type="scientific">Zizania palustris</name>
    <name type="common">Northern wild rice</name>
    <dbReference type="NCBI Taxonomy" id="103762"/>
    <lineage>
        <taxon>Eukaryota</taxon>
        <taxon>Viridiplantae</taxon>
        <taxon>Streptophyta</taxon>
        <taxon>Embryophyta</taxon>
        <taxon>Tracheophyta</taxon>
        <taxon>Spermatophyta</taxon>
        <taxon>Magnoliopsida</taxon>
        <taxon>Liliopsida</taxon>
        <taxon>Poales</taxon>
        <taxon>Poaceae</taxon>
        <taxon>BOP clade</taxon>
        <taxon>Oryzoideae</taxon>
        <taxon>Oryzeae</taxon>
        <taxon>Zizaniinae</taxon>
        <taxon>Zizania</taxon>
    </lineage>
</organism>
<dbReference type="GO" id="GO:0008270">
    <property type="term" value="F:zinc ion binding"/>
    <property type="evidence" value="ECO:0007669"/>
    <property type="project" value="UniProtKB-KW"/>
</dbReference>
<keyword evidence="1" id="KW-0479">Metal-binding</keyword>
<evidence type="ECO:0000256" key="4">
    <source>
        <dbReference type="PROSITE-ProRule" id="PRU00134"/>
    </source>
</evidence>
<evidence type="ECO:0000256" key="3">
    <source>
        <dbReference type="ARBA" id="ARBA00022833"/>
    </source>
</evidence>
<proteinExistence type="predicted"/>
<dbReference type="InterPro" id="IPR044237">
    <property type="entry name" value="ATXR2-like"/>
</dbReference>
<feature type="domain" description="MYND-type" evidence="5">
    <location>
        <begin position="178"/>
        <end position="204"/>
    </location>
</feature>
<gene>
    <name evidence="6" type="ORF">GUJ93_ZPchr0004g40279</name>
</gene>
<dbReference type="GO" id="GO:0008168">
    <property type="term" value="F:methyltransferase activity"/>
    <property type="evidence" value="ECO:0007669"/>
    <property type="project" value="InterPro"/>
</dbReference>
<dbReference type="Pfam" id="PF01753">
    <property type="entry name" value="zf-MYND"/>
    <property type="match status" value="1"/>
</dbReference>
<dbReference type="PANTHER" id="PTHR47436">
    <property type="entry name" value="HISTONE-LYSINE N-METHYLTRANSFERASE ATXR2"/>
    <property type="match status" value="1"/>
</dbReference>
<keyword evidence="3" id="KW-0862">Zinc</keyword>
<dbReference type="EMBL" id="JAAALK010000285">
    <property type="protein sequence ID" value="KAG8066358.1"/>
    <property type="molecule type" value="Genomic_DNA"/>
</dbReference>
<reference evidence="6" key="2">
    <citation type="submission" date="2021-02" db="EMBL/GenBank/DDBJ databases">
        <authorList>
            <person name="Kimball J.A."/>
            <person name="Haas M.W."/>
            <person name="Macchietto M."/>
            <person name="Kono T."/>
            <person name="Duquette J."/>
            <person name="Shao M."/>
        </authorList>
    </citation>
    <scope>NUCLEOTIDE SEQUENCE</scope>
    <source>
        <tissue evidence="6">Fresh leaf tissue</tissue>
    </source>
</reference>
<dbReference type="OrthoDB" id="5945798at2759"/>
<comment type="caution">
    <text evidence="6">The sequence shown here is derived from an EMBL/GenBank/DDBJ whole genome shotgun (WGS) entry which is preliminary data.</text>
</comment>
<dbReference type="PANTHER" id="PTHR47436:SF1">
    <property type="entry name" value="SET DOMAIN-CONTAINING PROTEIN"/>
    <property type="match status" value="1"/>
</dbReference>
<evidence type="ECO:0000256" key="1">
    <source>
        <dbReference type="ARBA" id="ARBA00022723"/>
    </source>
</evidence>
<evidence type="ECO:0000313" key="6">
    <source>
        <dbReference type="EMBL" id="KAG8066358.1"/>
    </source>
</evidence>
<dbReference type="Proteomes" id="UP000729402">
    <property type="component" value="Unassembled WGS sequence"/>
</dbReference>